<feature type="compositionally biased region" description="Low complexity" evidence="1">
    <location>
        <begin position="1192"/>
        <end position="1215"/>
    </location>
</feature>
<reference evidence="3 4" key="1">
    <citation type="journal article" date="2018" name="Mol. Biol. Evol.">
        <title>Broad Genomic Sampling Reveals a Smut Pathogenic Ancestry of the Fungal Clade Ustilaginomycotina.</title>
        <authorList>
            <person name="Kijpornyongpan T."/>
            <person name="Mondo S.J."/>
            <person name="Barry K."/>
            <person name="Sandor L."/>
            <person name="Lee J."/>
            <person name="Lipzen A."/>
            <person name="Pangilinan J."/>
            <person name="LaButti K."/>
            <person name="Hainaut M."/>
            <person name="Henrissat B."/>
            <person name="Grigoriev I.V."/>
            <person name="Spatafora J.W."/>
            <person name="Aime M.C."/>
        </authorList>
    </citation>
    <scope>NUCLEOTIDE SEQUENCE [LARGE SCALE GENOMIC DNA]</scope>
    <source>
        <strain evidence="3 4">MCA 5214</strain>
    </source>
</reference>
<dbReference type="EMBL" id="KZ819673">
    <property type="protein sequence ID" value="PWN25972.1"/>
    <property type="molecule type" value="Genomic_DNA"/>
</dbReference>
<feature type="compositionally biased region" description="Low complexity" evidence="1">
    <location>
        <begin position="1504"/>
        <end position="1523"/>
    </location>
</feature>
<feature type="compositionally biased region" description="Low complexity" evidence="1">
    <location>
        <begin position="1034"/>
        <end position="1051"/>
    </location>
</feature>
<name>A0A316UKZ2_9BASI</name>
<evidence type="ECO:0008006" key="5">
    <source>
        <dbReference type="Google" id="ProtNLM"/>
    </source>
</evidence>
<sequence>MNSITLKELLILAFLPLYQSFVAITMRHKDYECWLEAIQSGTQVQEKPVPLVRRLSDGSRHGRAALSLTAGIKYVLKWRRLPAWSHLTPDTQDQLATCSWTTLTINGEVLGEGLVSDVSHQRDQPTLDRIAASPEVMGRPLVFELEATGTVPLPLVMRNGRLTLTLHRSREVLRRALKGRAHSDVAHLMPASRASPVHGSPPPSVPPTIFNWYFEVVHPQGYQRQRSGSNKLRHSISLTLAKLSTLSLHSASNHGSARGSTVSQATDYGDPDDPSHRRPGSPETPKASKAGEGEGETRERGASESTVVPTRRRRPSANLSIENGRLLVLSLDRDPLIRRDLQGYETPVSSPVAGKRTSAQREILRRSISSPMEVPTSMPRPSPTTLQSTRPMVPSQPLRPFVAADLRDHSDPLSFSTPSNPGTGTTIATTSGSSGQRLSGTSGGVRSPVVRSPGGQAAMTSPTSLQRAHSVSSASPSSPLASSALSPRASTAAKHIHYASNVNHSSPVDPRRSQPRAERARAALGYVPGRNPLLVAAEVATTARKNSLQSNERRSADVAVRSAASMDGHGSYRSQRTADSMGLPQRKVSMPDMISRLRKASMDLVPTNAASNVHTTPSSTTGLHRVRAVSQPAPPPMSLSMLLRPVNQRRGSDNDSAATTRTRGGTVVQKPSWGQSTISIVRASSQSGSGPVSPGASTFNDLPPPPPPPKPNSYASPRGSRHSSNLSDGTIDRALRQVYDELADRGRFNDTDSVVSSPSTYGGLLPPINGGSRRPKAAGDSRPVTSGIGGATSPSSSARPLSWVVDGQGDDRRRSTSSTTVDAPLVSNGFLSQPTATSIDGDADDEGTDDHRAIDEQSAHSTSASSGALTPSFSRVVAPLLTPVTETLEESNAMDRNSLRGSMIALGSPATAPGAWQQAHGLGITSPLTSIDASHQQQQPSLPERESSLARMRKRATSLKDRSVVSVEELEERLKDEGVAPDAADDMSVADGEAAHAQASRPAHDNRMLSSSTFGATSSPVRPISPAPNRVDPALSASHSQQGSSSSSSSTALLSLLAELHKLKERETELLAQLNGREDEAHEELQTELRKQAERVKRLSGDVKTTVEKRQRERASLIQQQHEHSQPSPVVEKEMEPMLPDEPSGGHESIDNASHMATPSASLTERDTSTETAPSEGSADTVPTFDTNPVLTPTFGTQPPQQAQTPPRSRPQLQSQREELSLELVKQMRPSRHRRISSDKIGSGGGNGGDLGSCSSMASSAALKSSGPTTPTTAVAPKPEVDGTPAGAMRDGGGQADSQASAVRDKFEAKARDASVDRPYVGKTKSSETSKTPTGARVSPSQSRAPSTTPLSSPAAPYKRGEAASSTTVDEALASASPLASPRTPPAPPTTQPRPAISALVGHLRHAPSSSSATSKWSQPSWSAPTAATSEPEVGTPSAIASSGALSSGAGRIERHDDEKAGEEEETAEKEESVKSTDGQGKEKSAEPTDVKRESKTVSQTVESATPTKRGSSSSSTAKPRASIDSFFQDDELEDVDDLIDEASHDADGDDVEDKEKAKESFRNLVQEQKHQYAEHKGMTGNGSKRTSQSRPERNGASAEGSTSLQTNWT</sequence>
<feature type="compositionally biased region" description="Low complexity" evidence="1">
    <location>
        <begin position="1438"/>
        <end position="1451"/>
    </location>
</feature>
<evidence type="ECO:0000256" key="2">
    <source>
        <dbReference type="SAM" id="SignalP"/>
    </source>
</evidence>
<feature type="compositionally biased region" description="Low complexity" evidence="1">
    <location>
        <begin position="1252"/>
        <end position="1278"/>
    </location>
</feature>
<organism evidence="3 4">
    <name type="scientific">Jaminaea rosea</name>
    <dbReference type="NCBI Taxonomy" id="1569628"/>
    <lineage>
        <taxon>Eukaryota</taxon>
        <taxon>Fungi</taxon>
        <taxon>Dikarya</taxon>
        <taxon>Basidiomycota</taxon>
        <taxon>Ustilaginomycotina</taxon>
        <taxon>Exobasidiomycetes</taxon>
        <taxon>Microstromatales</taxon>
        <taxon>Microstromatales incertae sedis</taxon>
        <taxon>Jaminaea</taxon>
    </lineage>
</organism>
<feature type="compositionally biased region" description="Pro residues" evidence="1">
    <location>
        <begin position="702"/>
        <end position="711"/>
    </location>
</feature>
<feature type="non-terminal residue" evidence="3">
    <location>
        <position position="1"/>
    </location>
</feature>
<feature type="compositionally biased region" description="Polar residues" evidence="1">
    <location>
        <begin position="932"/>
        <end position="941"/>
    </location>
</feature>
<proteinExistence type="predicted"/>
<feature type="region of interest" description="Disordered" evidence="1">
    <location>
        <begin position="646"/>
        <end position="732"/>
    </location>
</feature>
<feature type="compositionally biased region" description="Low complexity" evidence="1">
    <location>
        <begin position="683"/>
        <end position="697"/>
    </location>
</feature>
<feature type="compositionally biased region" description="Polar residues" evidence="1">
    <location>
        <begin position="458"/>
        <end position="467"/>
    </location>
</feature>
<feature type="compositionally biased region" description="Gly residues" evidence="1">
    <location>
        <begin position="1242"/>
        <end position="1251"/>
    </location>
</feature>
<accession>A0A316UKZ2</accession>
<dbReference type="Proteomes" id="UP000245884">
    <property type="component" value="Unassembled WGS sequence"/>
</dbReference>
<feature type="compositionally biased region" description="Low complexity" evidence="1">
    <location>
        <begin position="468"/>
        <end position="493"/>
    </location>
</feature>
<feature type="compositionally biased region" description="Polar residues" evidence="1">
    <location>
        <begin position="253"/>
        <end position="266"/>
    </location>
</feature>
<feature type="compositionally biased region" description="Low complexity" evidence="1">
    <location>
        <begin position="1407"/>
        <end position="1423"/>
    </location>
</feature>
<feature type="region of interest" description="Disordered" evidence="1">
    <location>
        <begin position="545"/>
        <end position="580"/>
    </location>
</feature>
<evidence type="ECO:0000313" key="3">
    <source>
        <dbReference type="EMBL" id="PWN25972.1"/>
    </source>
</evidence>
<feature type="compositionally biased region" description="Polar residues" evidence="1">
    <location>
        <begin position="1600"/>
        <end position="1610"/>
    </location>
</feature>
<feature type="compositionally biased region" description="Polar residues" evidence="1">
    <location>
        <begin position="751"/>
        <end position="760"/>
    </location>
</feature>
<feature type="signal peptide" evidence="2">
    <location>
        <begin position="1"/>
        <end position="20"/>
    </location>
</feature>
<gene>
    <name evidence="3" type="ORF">BDZ90DRAFT_280951</name>
</gene>
<feature type="compositionally biased region" description="Basic and acidic residues" evidence="1">
    <location>
        <begin position="289"/>
        <end position="302"/>
    </location>
</feature>
<feature type="compositionally biased region" description="Basic and acidic residues" evidence="1">
    <location>
        <begin position="1076"/>
        <end position="1136"/>
    </location>
</feature>
<feature type="region of interest" description="Disordered" evidence="1">
    <location>
        <begin position="250"/>
        <end position="316"/>
    </location>
</feature>
<feature type="compositionally biased region" description="Low complexity" evidence="1">
    <location>
        <begin position="1343"/>
        <end position="1357"/>
    </location>
</feature>
<feature type="region of interest" description="Disordered" evidence="1">
    <location>
        <begin position="748"/>
        <end position="850"/>
    </location>
</feature>
<feature type="compositionally biased region" description="Polar residues" evidence="1">
    <location>
        <begin position="829"/>
        <end position="838"/>
    </location>
</feature>
<feature type="compositionally biased region" description="Low complexity" evidence="1">
    <location>
        <begin position="422"/>
        <end position="435"/>
    </location>
</feature>
<feature type="region of interest" description="Disordered" evidence="1">
    <location>
        <begin position="991"/>
        <end position="1051"/>
    </location>
</feature>
<feature type="compositionally biased region" description="Basic and acidic residues" evidence="1">
    <location>
        <begin position="509"/>
        <end position="519"/>
    </location>
</feature>
<keyword evidence="4" id="KW-1185">Reference proteome</keyword>
<feature type="compositionally biased region" description="Basic and acidic residues" evidence="1">
    <location>
        <begin position="1554"/>
        <end position="1578"/>
    </location>
</feature>
<feature type="chain" id="PRO_5016362507" description="PH domain-containing protein" evidence="2">
    <location>
        <begin position="21"/>
        <end position="1610"/>
    </location>
</feature>
<feature type="compositionally biased region" description="Basic and acidic residues" evidence="1">
    <location>
        <begin position="1303"/>
        <end position="1316"/>
    </location>
</feature>
<evidence type="ECO:0000256" key="1">
    <source>
        <dbReference type="SAM" id="MobiDB-lite"/>
    </source>
</evidence>
<keyword evidence="2" id="KW-0732">Signal</keyword>
<feature type="compositionally biased region" description="Acidic residues" evidence="1">
    <location>
        <begin position="1460"/>
        <end position="1469"/>
    </location>
</feature>
<feature type="region of interest" description="Disordered" evidence="1">
    <location>
        <begin position="1073"/>
        <end position="1610"/>
    </location>
</feature>
<protein>
    <recommendedName>
        <fullName evidence="5">PH domain-containing protein</fullName>
    </recommendedName>
</protein>
<feature type="compositionally biased region" description="Low complexity" evidence="1">
    <location>
        <begin position="1372"/>
        <end position="1382"/>
    </location>
</feature>
<feature type="compositionally biased region" description="Low complexity" evidence="1">
    <location>
        <begin position="1323"/>
        <end position="1332"/>
    </location>
</feature>
<feature type="compositionally biased region" description="Polar residues" evidence="1">
    <location>
        <begin position="1151"/>
        <end position="1163"/>
    </location>
</feature>
<dbReference type="GeneID" id="37031148"/>
<dbReference type="RefSeq" id="XP_025360584.1">
    <property type="nucleotide sequence ID" value="XM_025509325.1"/>
</dbReference>
<feature type="compositionally biased region" description="Polar residues" evidence="1">
    <location>
        <begin position="654"/>
        <end position="663"/>
    </location>
</feature>
<evidence type="ECO:0000313" key="4">
    <source>
        <dbReference type="Proteomes" id="UP000245884"/>
    </source>
</evidence>
<feature type="compositionally biased region" description="Polar residues" evidence="1">
    <location>
        <begin position="1008"/>
        <end position="1020"/>
    </location>
</feature>
<feature type="compositionally biased region" description="Acidic residues" evidence="1">
    <location>
        <begin position="1528"/>
        <end position="1541"/>
    </location>
</feature>
<feature type="compositionally biased region" description="Pro residues" evidence="1">
    <location>
        <begin position="1383"/>
        <end position="1392"/>
    </location>
</feature>
<feature type="region of interest" description="Disordered" evidence="1">
    <location>
        <begin position="932"/>
        <end position="962"/>
    </location>
</feature>
<feature type="region of interest" description="Disordered" evidence="1">
    <location>
        <begin position="372"/>
        <end position="396"/>
    </location>
</feature>
<feature type="compositionally biased region" description="Basic and acidic residues" evidence="1">
    <location>
        <begin position="1470"/>
        <end position="1496"/>
    </location>
</feature>
<feature type="region of interest" description="Disordered" evidence="1">
    <location>
        <begin position="408"/>
        <end position="519"/>
    </location>
</feature>